<accession>B9XI59</accession>
<name>B9XI59_PEDPL</name>
<dbReference type="STRING" id="320771.Cflav_PD3522"/>
<dbReference type="Pfam" id="PF03437">
    <property type="entry name" value="BtpA"/>
    <property type="match status" value="1"/>
</dbReference>
<dbReference type="PANTHER" id="PTHR21381:SF3">
    <property type="entry name" value="SGC REGION PROTEIN SGCQ-RELATED"/>
    <property type="match status" value="1"/>
</dbReference>
<reference evidence="2 3" key="1">
    <citation type="journal article" date="2011" name="J. Bacteriol.">
        <title>Genome sequence of 'Pedosphaera parvula' Ellin514, an aerobic Verrucomicrobial isolate from pasture soil.</title>
        <authorList>
            <person name="Kant R."/>
            <person name="van Passel M.W."/>
            <person name="Sangwan P."/>
            <person name="Palva A."/>
            <person name="Lucas S."/>
            <person name="Copeland A."/>
            <person name="Lapidus A."/>
            <person name="Glavina Del Rio T."/>
            <person name="Dalin E."/>
            <person name="Tice H."/>
            <person name="Bruce D."/>
            <person name="Goodwin L."/>
            <person name="Pitluck S."/>
            <person name="Chertkov O."/>
            <person name="Larimer F.W."/>
            <person name="Land M.L."/>
            <person name="Hauser L."/>
            <person name="Brettin T.S."/>
            <person name="Detter J.C."/>
            <person name="Han S."/>
            <person name="de Vos W.M."/>
            <person name="Janssen P.H."/>
            <person name="Smidt H."/>
        </authorList>
    </citation>
    <scope>NUCLEOTIDE SEQUENCE [LARGE SCALE GENOMIC DNA]</scope>
    <source>
        <strain evidence="2 3">Ellin514</strain>
    </source>
</reference>
<proteinExistence type="inferred from homology"/>
<dbReference type="InterPro" id="IPR005137">
    <property type="entry name" value="BtpA"/>
</dbReference>
<dbReference type="AlphaFoldDB" id="B9XI59"/>
<dbReference type="PANTHER" id="PTHR21381">
    <property type="entry name" value="ZGC:162297"/>
    <property type="match status" value="1"/>
</dbReference>
<dbReference type="RefSeq" id="WP_007415503.1">
    <property type="nucleotide sequence ID" value="NZ_ABOX02000016.1"/>
</dbReference>
<evidence type="ECO:0000256" key="1">
    <source>
        <dbReference type="ARBA" id="ARBA00006007"/>
    </source>
</evidence>
<dbReference type="NCBIfam" id="TIGR00259">
    <property type="entry name" value="thylakoid_BtpA"/>
    <property type="match status" value="1"/>
</dbReference>
<evidence type="ECO:0000313" key="3">
    <source>
        <dbReference type="Proteomes" id="UP000003688"/>
    </source>
</evidence>
<comment type="similarity">
    <text evidence="1">Belongs to the BtpA family.</text>
</comment>
<dbReference type="PIRSF" id="PIRSF005956">
    <property type="entry name" value="BtpA"/>
    <property type="match status" value="1"/>
</dbReference>
<comment type="caution">
    <text evidence="2">The sequence shown here is derived from an EMBL/GenBank/DDBJ whole genome shotgun (WGS) entry which is preliminary data.</text>
</comment>
<dbReference type="InterPro" id="IPR011060">
    <property type="entry name" value="RibuloseP-bd_barrel"/>
</dbReference>
<organism evidence="2 3">
    <name type="scientific">Pedosphaera parvula (strain Ellin514)</name>
    <dbReference type="NCBI Taxonomy" id="320771"/>
    <lineage>
        <taxon>Bacteria</taxon>
        <taxon>Pseudomonadati</taxon>
        <taxon>Verrucomicrobiota</taxon>
        <taxon>Pedosphaerae</taxon>
        <taxon>Pedosphaerales</taxon>
        <taxon>Pedosphaeraceae</taxon>
        <taxon>Pedosphaera</taxon>
    </lineage>
</organism>
<gene>
    <name evidence="2" type="ORF">Cflav_PD3522</name>
</gene>
<dbReference type="SUPFAM" id="SSF51366">
    <property type="entry name" value="Ribulose-phoshate binding barrel"/>
    <property type="match status" value="1"/>
</dbReference>
<dbReference type="CDD" id="cd04722">
    <property type="entry name" value="TIM_phosphate_binding"/>
    <property type="match status" value="1"/>
</dbReference>
<dbReference type="Proteomes" id="UP000003688">
    <property type="component" value="Unassembled WGS sequence"/>
</dbReference>
<evidence type="ECO:0000313" key="2">
    <source>
        <dbReference type="EMBL" id="EEF60552.1"/>
    </source>
</evidence>
<protein>
    <submittedName>
        <fullName evidence="2">Photosystem I assembly BtpA</fullName>
    </submittedName>
</protein>
<dbReference type="OrthoDB" id="9791357at2"/>
<dbReference type="EMBL" id="ABOX02000016">
    <property type="protein sequence ID" value="EEF60552.1"/>
    <property type="molecule type" value="Genomic_DNA"/>
</dbReference>
<keyword evidence="3" id="KW-1185">Reference proteome</keyword>
<sequence length="262" mass="27259">MLFNSRRKVLIGVVHLGPLPGAPRWQGDIGAVARKAVADARSYEQGGADAVFIENFGDVPFTKSAVGPETVAAMAALGCAVRAAVKLPIGFNVLRNDARAALGLCAACGGSFVRVNVHTGAMLTDQGLIEGNAYDTMRYREAISPGTQVFADVHVKHAVPLGSWTIEDSAKDTIERGLADALIVSGTGTGVAVNLDDLRRVRAACPEAKILLGSGVTLENAGDFLQLADGFIVGSSLKRGGKLANPVDAKRVAALARAMRRG</sequence>